<organism evidence="1 2">
    <name type="scientific">Gossypium trilobum</name>
    <dbReference type="NCBI Taxonomy" id="34281"/>
    <lineage>
        <taxon>Eukaryota</taxon>
        <taxon>Viridiplantae</taxon>
        <taxon>Streptophyta</taxon>
        <taxon>Embryophyta</taxon>
        <taxon>Tracheophyta</taxon>
        <taxon>Spermatophyta</taxon>
        <taxon>Magnoliopsida</taxon>
        <taxon>eudicotyledons</taxon>
        <taxon>Gunneridae</taxon>
        <taxon>Pentapetalae</taxon>
        <taxon>rosids</taxon>
        <taxon>malvids</taxon>
        <taxon>Malvales</taxon>
        <taxon>Malvaceae</taxon>
        <taxon>Malvoideae</taxon>
        <taxon>Gossypium</taxon>
    </lineage>
</organism>
<keyword evidence="2" id="KW-1185">Reference proteome</keyword>
<evidence type="ECO:0000313" key="1">
    <source>
        <dbReference type="EMBL" id="MBA0788958.1"/>
    </source>
</evidence>
<comment type="caution">
    <text evidence="1">The sequence shown here is derived from an EMBL/GenBank/DDBJ whole genome shotgun (WGS) entry which is preliminary data.</text>
</comment>
<protein>
    <submittedName>
        <fullName evidence="1">Uncharacterized protein</fullName>
    </submittedName>
</protein>
<sequence length="112" mass="12588">MDTTILTESTTGKFFNPFAFASQKVAVLVDDSNFLAWNQESLFGADGLPVENLAYAQYEQQNSSLCAWLLSTVSASLHNQLIGSSSSVFEFWCALVTPLTYIRHRNRVMKHY</sequence>
<gene>
    <name evidence="1" type="ORF">Gotri_006731</name>
</gene>
<name>A0A7J9FUX4_9ROSI</name>
<accession>A0A7J9FUX4</accession>
<evidence type="ECO:0000313" key="2">
    <source>
        <dbReference type="Proteomes" id="UP000593568"/>
    </source>
</evidence>
<proteinExistence type="predicted"/>
<dbReference type="Proteomes" id="UP000593568">
    <property type="component" value="Unassembled WGS sequence"/>
</dbReference>
<dbReference type="AlphaFoldDB" id="A0A7J9FUX4"/>
<dbReference type="EMBL" id="JABEZW010228755">
    <property type="protein sequence ID" value="MBA0788958.1"/>
    <property type="molecule type" value="Genomic_DNA"/>
</dbReference>
<reference evidence="1 2" key="1">
    <citation type="journal article" date="2019" name="Genome Biol. Evol.">
        <title>Insights into the evolution of the New World diploid cottons (Gossypium, subgenus Houzingenia) based on genome sequencing.</title>
        <authorList>
            <person name="Grover C.E."/>
            <person name="Arick M.A. 2nd"/>
            <person name="Thrash A."/>
            <person name="Conover J.L."/>
            <person name="Sanders W.S."/>
            <person name="Peterson D.G."/>
            <person name="Frelichowski J.E."/>
            <person name="Scheffler J.A."/>
            <person name="Scheffler B.E."/>
            <person name="Wendel J.F."/>
        </authorList>
    </citation>
    <scope>NUCLEOTIDE SEQUENCE [LARGE SCALE GENOMIC DNA]</scope>
    <source>
        <strain evidence="1">8</strain>
        <tissue evidence="1">Leaf</tissue>
    </source>
</reference>